<dbReference type="AlphaFoldDB" id="A0A6B2LT81"/>
<dbReference type="Pfam" id="PF00085">
    <property type="entry name" value="Thioredoxin"/>
    <property type="match status" value="1"/>
</dbReference>
<feature type="disulfide bond" description="Redox-active" evidence="6">
    <location>
        <begin position="30"/>
        <end position="33"/>
    </location>
</feature>
<dbReference type="Gene3D" id="3.40.30.10">
    <property type="entry name" value="Glutaredoxin"/>
    <property type="match status" value="1"/>
</dbReference>
<feature type="active site" description="Nucleophile" evidence="5">
    <location>
        <position position="30"/>
    </location>
</feature>
<evidence type="ECO:0000256" key="2">
    <source>
        <dbReference type="ARBA" id="ARBA00022982"/>
    </source>
</evidence>
<protein>
    <recommendedName>
        <fullName evidence="4">Thioredoxin</fullName>
    </recommendedName>
</protein>
<comment type="similarity">
    <text evidence="4">Belongs to the thioredoxin family.</text>
</comment>
<dbReference type="PROSITE" id="PS51352">
    <property type="entry name" value="THIOREDOXIN_2"/>
    <property type="match status" value="1"/>
</dbReference>
<evidence type="ECO:0000259" key="7">
    <source>
        <dbReference type="PROSITE" id="PS51352"/>
    </source>
</evidence>
<comment type="function">
    <text evidence="1">Participates in various redox reactions through the reversible oxidation of its active center dithiol to a disulfide and catalyzes dithiol-disulfide exchange reactions.</text>
</comment>
<feature type="domain" description="Thioredoxin" evidence="7">
    <location>
        <begin position="1"/>
        <end position="105"/>
    </location>
</feature>
<evidence type="ECO:0000256" key="4">
    <source>
        <dbReference type="PIRNR" id="PIRNR000077"/>
    </source>
</evidence>
<keyword evidence="2" id="KW-0813">Transport</keyword>
<evidence type="ECO:0000256" key="1">
    <source>
        <dbReference type="ARBA" id="ARBA00003318"/>
    </source>
</evidence>
<dbReference type="PANTHER" id="PTHR46115">
    <property type="entry name" value="THIOREDOXIN-LIKE PROTEIN 1"/>
    <property type="match status" value="1"/>
</dbReference>
<evidence type="ECO:0000256" key="6">
    <source>
        <dbReference type="PIRSR" id="PIRSR000077-4"/>
    </source>
</evidence>
<evidence type="ECO:0000256" key="5">
    <source>
        <dbReference type="PIRSR" id="PIRSR000077-1"/>
    </source>
</evidence>
<feature type="site" description="Contributes to redox potential value" evidence="5">
    <location>
        <position position="31"/>
    </location>
</feature>
<dbReference type="EMBL" id="GIBP01011295">
    <property type="protein sequence ID" value="NDV40264.1"/>
    <property type="molecule type" value="Transcribed_RNA"/>
</dbReference>
<accession>A0A6B2LT81</accession>
<dbReference type="PRINTS" id="PR00421">
    <property type="entry name" value="THIOREDOXIN"/>
</dbReference>
<evidence type="ECO:0000256" key="3">
    <source>
        <dbReference type="ARBA" id="ARBA00023157"/>
    </source>
</evidence>
<keyword evidence="6" id="KW-0676">Redox-active center</keyword>
<dbReference type="CDD" id="cd02947">
    <property type="entry name" value="TRX_family"/>
    <property type="match status" value="1"/>
</dbReference>
<keyword evidence="2" id="KW-0249">Electron transport</keyword>
<dbReference type="InterPro" id="IPR036249">
    <property type="entry name" value="Thioredoxin-like_sf"/>
</dbReference>
<evidence type="ECO:0000313" key="8">
    <source>
        <dbReference type="EMBL" id="NDV40264.1"/>
    </source>
</evidence>
<dbReference type="PIRSF" id="PIRSF000077">
    <property type="entry name" value="Thioredoxin"/>
    <property type="match status" value="1"/>
</dbReference>
<dbReference type="FunFam" id="3.40.30.10:FF:000245">
    <property type="entry name" value="Thioredoxin"/>
    <property type="match status" value="1"/>
</dbReference>
<dbReference type="InterPro" id="IPR013766">
    <property type="entry name" value="Thioredoxin_domain"/>
</dbReference>
<name>A0A6B2LT81_9EUKA</name>
<dbReference type="InterPro" id="IPR005746">
    <property type="entry name" value="Thioredoxin"/>
</dbReference>
<reference evidence="8" key="1">
    <citation type="journal article" date="2020" name="J. Eukaryot. Microbiol.">
        <title>De novo Sequencing, Assembly and Annotation of the Transcriptome for the Free-Living Testate Amoeba Arcella intermedia.</title>
        <authorList>
            <person name="Ribeiro G.M."/>
            <person name="Porfirio-Sousa A.L."/>
            <person name="Maurer-Alcala X.X."/>
            <person name="Katz L.A."/>
            <person name="Lahr D.J.G."/>
        </authorList>
    </citation>
    <scope>NUCLEOTIDE SEQUENCE</scope>
</reference>
<dbReference type="GO" id="GO:0015035">
    <property type="term" value="F:protein-disulfide reductase activity"/>
    <property type="evidence" value="ECO:0007669"/>
    <property type="project" value="InterPro"/>
</dbReference>
<feature type="site" description="Deprotonates C-terminal active site Cys" evidence="5">
    <location>
        <position position="24"/>
    </location>
</feature>
<organism evidence="8">
    <name type="scientific">Arcella intermedia</name>
    <dbReference type="NCBI Taxonomy" id="1963864"/>
    <lineage>
        <taxon>Eukaryota</taxon>
        <taxon>Amoebozoa</taxon>
        <taxon>Tubulinea</taxon>
        <taxon>Elardia</taxon>
        <taxon>Arcellinida</taxon>
        <taxon>Sphaerothecina</taxon>
        <taxon>Arcellidae</taxon>
        <taxon>Arcella</taxon>
    </lineage>
</organism>
<dbReference type="SUPFAM" id="SSF52833">
    <property type="entry name" value="Thioredoxin-like"/>
    <property type="match status" value="1"/>
</dbReference>
<feature type="active site" description="Nucleophile" evidence="5">
    <location>
        <position position="33"/>
    </location>
</feature>
<feature type="site" description="Contributes to redox potential value" evidence="5">
    <location>
        <position position="32"/>
    </location>
</feature>
<proteinExistence type="inferred from homology"/>
<keyword evidence="3 6" id="KW-1015">Disulfide bond</keyword>
<sequence length="106" mass="11748">MSVIHIKSAAEFDTYLSKGKCAVDFTAVWCGPCQFIGPKFDALSKKYTTIQFLKVDVDEVAEIAERLAISAMPTFCFFDNGQQSVSQLVGANEKELDRKLTELESS</sequence>